<keyword evidence="4 5" id="KW-0694">RNA-binding</keyword>
<reference evidence="8 9" key="1">
    <citation type="submission" date="2015-01" db="EMBL/GenBank/DDBJ databases">
        <title>The Genome Sequence of Cladophialophora immunda CBS83496.</title>
        <authorList>
            <consortium name="The Broad Institute Genomics Platform"/>
            <person name="Cuomo C."/>
            <person name="de Hoog S."/>
            <person name="Gorbushina A."/>
            <person name="Stielow B."/>
            <person name="Teixiera M."/>
            <person name="Abouelleil A."/>
            <person name="Chapman S.B."/>
            <person name="Priest M."/>
            <person name="Young S.K."/>
            <person name="Wortman J."/>
            <person name="Nusbaum C."/>
            <person name="Birren B."/>
        </authorList>
    </citation>
    <scope>NUCLEOTIDE SEQUENCE [LARGE SCALE GENOMIC DNA]</scope>
    <source>
        <strain evidence="8 9">CBS 83496</strain>
    </source>
</reference>
<dbReference type="GO" id="GO:0003723">
    <property type="term" value="F:RNA binding"/>
    <property type="evidence" value="ECO:0007669"/>
    <property type="project" value="UniProtKB-UniRule"/>
</dbReference>
<dbReference type="HOGENOM" id="CLU_005316_7_4_1"/>
<keyword evidence="9" id="KW-1185">Reference proteome</keyword>
<dbReference type="STRING" id="569365.A0A0D2B0H2"/>
<feature type="binding site" evidence="5">
    <location>
        <position position="319"/>
    </location>
    <ligand>
        <name>S-adenosyl-L-methionine</name>
        <dbReference type="ChEBI" id="CHEBI:59789"/>
    </ligand>
</feature>
<feature type="binding site" evidence="5">
    <location>
        <position position="299"/>
    </location>
    <ligand>
        <name>S-adenosyl-L-methionine</name>
        <dbReference type="ChEBI" id="CHEBI:59789"/>
    </ligand>
</feature>
<dbReference type="Pfam" id="PF21148">
    <property type="entry name" value="NSUN5_fdxn-like"/>
    <property type="match status" value="1"/>
</dbReference>
<evidence type="ECO:0000256" key="4">
    <source>
        <dbReference type="ARBA" id="ARBA00022884"/>
    </source>
</evidence>
<sequence length="531" mass="58690">MSLYYDAAAVLTATAQDGSLKSRIYGNKLGLKSKPAHIYALISETAKYDQFIKEVVDNAGLLGQEQKLTPILSLLLVHDHFFSKSGVAAPSAHPLRQAIERNKARLQAEFTKARLRRRCATLDNLRRSLLAESPRAYRSQPRWIRINTLKTSLEQELATTFKGYQSAATITEVTNSFATDKVLAIDQHVPDLVALPPEADVTKTQAYRDGKLILQDKASCFPACMLVGERGGNSDIRDCLDACAAPGNKTSHLAALLAKNGKTETKVFACERDPNRSKTLLSMMQKSGSDAVIVQPSCDFLSLNSHDAKYENVTHLLLDPSCSGSGIVGREDVPSLALPVDPRSEKAHPTPSPKASKKRKRDHHHEEAVNIANEVEETRDAVSDSARLLKLSNLQTKIVEHALSFPAAVRVTYSTCSIHVEENEAVVFRVLQSRTAKERSWRLLRREEQVRGMRQWGQRGLAVSEESASCRSALGEEEREACIRCHPGDDEGTMGFFVCCFVRSPVGTKKSTTGEAIDTRREEESWEGFSD</sequence>
<comment type="similarity">
    <text evidence="5">Belongs to the class I-like SAM-binding methyltransferase superfamily. RsmB/NOP family.</text>
</comment>
<evidence type="ECO:0000313" key="9">
    <source>
        <dbReference type="Proteomes" id="UP000054466"/>
    </source>
</evidence>
<keyword evidence="3 5" id="KW-0949">S-adenosyl-L-methionine</keyword>
<dbReference type="InterPro" id="IPR001678">
    <property type="entry name" value="MeTrfase_RsmB-F_NOP2_dom"/>
</dbReference>
<dbReference type="Pfam" id="PF21153">
    <property type="entry name" value="NSUN5_N"/>
    <property type="match status" value="1"/>
</dbReference>
<dbReference type="InterPro" id="IPR048889">
    <property type="entry name" value="NSUN5_RCM1_N"/>
</dbReference>
<keyword evidence="1 5" id="KW-0489">Methyltransferase</keyword>
<dbReference type="PANTHER" id="PTHR22807">
    <property type="entry name" value="NOP2 YEAST -RELATED NOL1/NOP2/FMU SUN DOMAIN-CONTAINING"/>
    <property type="match status" value="1"/>
</dbReference>
<dbReference type="Gene3D" id="3.40.50.150">
    <property type="entry name" value="Vaccinia Virus protein VP39"/>
    <property type="match status" value="1"/>
</dbReference>
<dbReference type="SUPFAM" id="SSF53335">
    <property type="entry name" value="S-adenosyl-L-methionine-dependent methyltransferases"/>
    <property type="match status" value="1"/>
</dbReference>
<dbReference type="GO" id="GO:0070475">
    <property type="term" value="P:rRNA base methylation"/>
    <property type="evidence" value="ECO:0007669"/>
    <property type="project" value="TreeGrafter"/>
</dbReference>
<dbReference type="VEuPathDB" id="FungiDB:PV07_02726"/>
<feature type="region of interest" description="Disordered" evidence="6">
    <location>
        <begin position="508"/>
        <end position="531"/>
    </location>
</feature>
<dbReference type="InterPro" id="IPR023267">
    <property type="entry name" value="RCMT"/>
</dbReference>
<evidence type="ECO:0000313" key="8">
    <source>
        <dbReference type="EMBL" id="KIW31042.1"/>
    </source>
</evidence>
<feature type="region of interest" description="Disordered" evidence="6">
    <location>
        <begin position="337"/>
        <end position="366"/>
    </location>
</feature>
<dbReference type="EMBL" id="KN847041">
    <property type="protein sequence ID" value="KIW31042.1"/>
    <property type="molecule type" value="Genomic_DNA"/>
</dbReference>
<feature type="active site" description="Nucleophile" evidence="5">
    <location>
        <position position="416"/>
    </location>
</feature>
<feature type="domain" description="SAM-dependent MTase RsmB/NOP-type" evidence="7">
    <location>
        <begin position="132"/>
        <end position="504"/>
    </location>
</feature>
<dbReference type="OrthoDB" id="435282at2759"/>
<evidence type="ECO:0000256" key="5">
    <source>
        <dbReference type="PROSITE-ProRule" id="PRU01023"/>
    </source>
</evidence>
<dbReference type="PRINTS" id="PR02008">
    <property type="entry name" value="RCMTFAMILY"/>
</dbReference>
<protein>
    <recommendedName>
        <fullName evidence="7">SAM-dependent MTase RsmB/NOP-type domain-containing protein</fullName>
    </recommendedName>
</protein>
<feature type="binding site" evidence="5">
    <location>
        <position position="271"/>
    </location>
    <ligand>
        <name>S-adenosyl-L-methionine</name>
        <dbReference type="ChEBI" id="CHEBI:59789"/>
    </ligand>
</feature>
<accession>A0A0D2B0H2</accession>
<dbReference type="GeneID" id="27341920"/>
<dbReference type="RefSeq" id="XP_016251258.1">
    <property type="nucleotide sequence ID" value="XM_016389356.1"/>
</dbReference>
<dbReference type="InterPro" id="IPR049561">
    <property type="entry name" value="NSUN5_7_fdxn-like"/>
</dbReference>
<organism evidence="8 9">
    <name type="scientific">Cladophialophora immunda</name>
    <dbReference type="NCBI Taxonomy" id="569365"/>
    <lineage>
        <taxon>Eukaryota</taxon>
        <taxon>Fungi</taxon>
        <taxon>Dikarya</taxon>
        <taxon>Ascomycota</taxon>
        <taxon>Pezizomycotina</taxon>
        <taxon>Eurotiomycetes</taxon>
        <taxon>Chaetothyriomycetidae</taxon>
        <taxon>Chaetothyriales</taxon>
        <taxon>Herpotrichiellaceae</taxon>
        <taxon>Cladophialophora</taxon>
    </lineage>
</organism>
<dbReference type="GO" id="GO:0008173">
    <property type="term" value="F:RNA methyltransferase activity"/>
    <property type="evidence" value="ECO:0007669"/>
    <property type="project" value="InterPro"/>
</dbReference>
<dbReference type="Proteomes" id="UP000054466">
    <property type="component" value="Unassembled WGS sequence"/>
</dbReference>
<dbReference type="Gene3D" id="3.30.70.1170">
    <property type="entry name" value="Sun protein, domain 3"/>
    <property type="match status" value="1"/>
</dbReference>
<dbReference type="InterPro" id="IPR049560">
    <property type="entry name" value="MeTrfase_RsmB-F_NOP2_cat"/>
</dbReference>
<dbReference type="Pfam" id="PF01189">
    <property type="entry name" value="Methyltr_RsmB-F"/>
    <property type="match status" value="1"/>
</dbReference>
<evidence type="ECO:0000256" key="6">
    <source>
        <dbReference type="SAM" id="MobiDB-lite"/>
    </source>
</evidence>
<keyword evidence="2 5" id="KW-0808">Transferase</keyword>
<dbReference type="PROSITE" id="PS51686">
    <property type="entry name" value="SAM_MT_RSMB_NOP"/>
    <property type="match status" value="1"/>
</dbReference>
<evidence type="ECO:0000256" key="3">
    <source>
        <dbReference type="ARBA" id="ARBA00022691"/>
    </source>
</evidence>
<dbReference type="AlphaFoldDB" id="A0A0D2B0H2"/>
<dbReference type="PANTHER" id="PTHR22807:SF4">
    <property type="entry name" value="28S RRNA (CYTOSINE-C(5))-METHYLTRANSFERASE"/>
    <property type="match status" value="1"/>
</dbReference>
<proteinExistence type="inferred from homology"/>
<evidence type="ECO:0000256" key="1">
    <source>
        <dbReference type="ARBA" id="ARBA00022603"/>
    </source>
</evidence>
<evidence type="ECO:0000259" key="7">
    <source>
        <dbReference type="PROSITE" id="PS51686"/>
    </source>
</evidence>
<name>A0A0D2B0H2_9EURO</name>
<dbReference type="InterPro" id="IPR029063">
    <property type="entry name" value="SAM-dependent_MTases_sf"/>
</dbReference>
<evidence type="ECO:0000256" key="2">
    <source>
        <dbReference type="ARBA" id="ARBA00022679"/>
    </source>
</evidence>
<gene>
    <name evidence="8" type="ORF">PV07_02726</name>
</gene>
<dbReference type="GO" id="GO:0005730">
    <property type="term" value="C:nucleolus"/>
    <property type="evidence" value="ECO:0007669"/>
    <property type="project" value="TreeGrafter"/>
</dbReference>
<feature type="binding site" evidence="5">
    <location>
        <begin position="243"/>
        <end position="249"/>
    </location>
    <ligand>
        <name>S-adenosyl-L-methionine</name>
        <dbReference type="ChEBI" id="CHEBI:59789"/>
    </ligand>
</feature>